<comment type="caution">
    <text evidence="2">The sequence shown here is derived from an EMBL/GenBank/DDBJ whole genome shotgun (WGS) entry which is preliminary data.</text>
</comment>
<proteinExistence type="predicted"/>
<evidence type="ECO:0000313" key="3">
    <source>
        <dbReference type="Proteomes" id="UP000478052"/>
    </source>
</evidence>
<sequence>MYLRTTCKLSNAWARVVLGKANSPSSSITDSSPLDSLGISWNFKSFKSTSTKCWNSTVLVSGKSCWYRSHSIGVSSSTGSTSSISKRQKNI</sequence>
<dbReference type="Proteomes" id="UP000478052">
    <property type="component" value="Unassembled WGS sequence"/>
</dbReference>
<accession>A0A6G0VYY9</accession>
<reference evidence="2 3" key="1">
    <citation type="submission" date="2019-08" db="EMBL/GenBank/DDBJ databases">
        <title>Whole genome of Aphis craccivora.</title>
        <authorList>
            <person name="Voronova N.V."/>
            <person name="Shulinski R.S."/>
            <person name="Bandarenka Y.V."/>
            <person name="Zhorov D.G."/>
            <person name="Warner D."/>
        </authorList>
    </citation>
    <scope>NUCLEOTIDE SEQUENCE [LARGE SCALE GENOMIC DNA]</scope>
    <source>
        <strain evidence="2">180601</strain>
        <tissue evidence="2">Whole Body</tissue>
    </source>
</reference>
<evidence type="ECO:0000256" key="1">
    <source>
        <dbReference type="SAM" id="MobiDB-lite"/>
    </source>
</evidence>
<keyword evidence="3" id="KW-1185">Reference proteome</keyword>
<feature type="compositionally biased region" description="Low complexity" evidence="1">
    <location>
        <begin position="71"/>
        <end position="85"/>
    </location>
</feature>
<dbReference type="AlphaFoldDB" id="A0A6G0VYY9"/>
<protein>
    <submittedName>
        <fullName evidence="2">Uncharacterized protein</fullName>
    </submittedName>
</protein>
<gene>
    <name evidence="2" type="ORF">FWK35_00033496</name>
</gene>
<dbReference type="EMBL" id="VUJU01010210">
    <property type="protein sequence ID" value="KAF0715308.1"/>
    <property type="molecule type" value="Genomic_DNA"/>
</dbReference>
<name>A0A6G0VYY9_APHCR</name>
<feature type="region of interest" description="Disordered" evidence="1">
    <location>
        <begin position="71"/>
        <end position="91"/>
    </location>
</feature>
<organism evidence="2 3">
    <name type="scientific">Aphis craccivora</name>
    <name type="common">Cowpea aphid</name>
    <dbReference type="NCBI Taxonomy" id="307492"/>
    <lineage>
        <taxon>Eukaryota</taxon>
        <taxon>Metazoa</taxon>
        <taxon>Ecdysozoa</taxon>
        <taxon>Arthropoda</taxon>
        <taxon>Hexapoda</taxon>
        <taxon>Insecta</taxon>
        <taxon>Pterygota</taxon>
        <taxon>Neoptera</taxon>
        <taxon>Paraneoptera</taxon>
        <taxon>Hemiptera</taxon>
        <taxon>Sternorrhyncha</taxon>
        <taxon>Aphidomorpha</taxon>
        <taxon>Aphidoidea</taxon>
        <taxon>Aphididae</taxon>
        <taxon>Aphidini</taxon>
        <taxon>Aphis</taxon>
        <taxon>Aphis</taxon>
    </lineage>
</organism>
<evidence type="ECO:0000313" key="2">
    <source>
        <dbReference type="EMBL" id="KAF0715308.1"/>
    </source>
</evidence>